<dbReference type="Gene3D" id="1.10.150.530">
    <property type="match status" value="1"/>
</dbReference>
<keyword evidence="3 14" id="KW-0004">4Fe-4S</keyword>
<comment type="function">
    <text evidence="14">Specifically methylates position 2 of adenine 2503 in 23S rRNA and position 2 of adenine 37 in tRNAs.</text>
</comment>
<feature type="binding site" evidence="14">
    <location>
        <position position="132"/>
    </location>
    <ligand>
        <name>[4Fe-4S] cluster</name>
        <dbReference type="ChEBI" id="CHEBI:49883"/>
        <note>4Fe-4S-S-AdoMet</note>
    </ligand>
</feature>
<evidence type="ECO:0000256" key="12">
    <source>
        <dbReference type="ARBA" id="ARBA00023014"/>
    </source>
</evidence>
<dbReference type="RefSeq" id="WP_304120120.1">
    <property type="nucleotide sequence ID" value="NZ_DYZA01000004.1"/>
</dbReference>
<evidence type="ECO:0000259" key="15">
    <source>
        <dbReference type="PROSITE" id="PS51918"/>
    </source>
</evidence>
<dbReference type="EMBL" id="DYZA01000004">
    <property type="protein sequence ID" value="HJD96057.1"/>
    <property type="molecule type" value="Genomic_DNA"/>
</dbReference>
<dbReference type="GO" id="GO:0030488">
    <property type="term" value="P:tRNA methylation"/>
    <property type="evidence" value="ECO:0007669"/>
    <property type="project" value="UniProtKB-UniRule"/>
</dbReference>
<dbReference type="GO" id="GO:0051539">
    <property type="term" value="F:4 iron, 4 sulfur cluster binding"/>
    <property type="evidence" value="ECO:0007669"/>
    <property type="project" value="UniProtKB-UniRule"/>
</dbReference>
<dbReference type="SUPFAM" id="SSF102114">
    <property type="entry name" value="Radical SAM enzymes"/>
    <property type="match status" value="1"/>
</dbReference>
<feature type="binding site" evidence="14">
    <location>
        <begin position="178"/>
        <end position="179"/>
    </location>
    <ligand>
        <name>S-adenosyl-L-methionine</name>
        <dbReference type="ChEBI" id="CHEBI:59789"/>
    </ligand>
</feature>
<dbReference type="SMART" id="SM00729">
    <property type="entry name" value="Elp3"/>
    <property type="match status" value="1"/>
</dbReference>
<dbReference type="InterPro" id="IPR040072">
    <property type="entry name" value="Methyltransferase_A"/>
</dbReference>
<keyword evidence="5 14" id="KW-0698">rRNA processing</keyword>
<comment type="catalytic activity">
    <reaction evidence="14">
        <text>adenosine(37) in tRNA + 2 reduced [2Fe-2S]-[ferredoxin] + 2 S-adenosyl-L-methionine = 2-methyladenosine(37) in tRNA + 5'-deoxyadenosine + L-methionine + 2 oxidized [2Fe-2S]-[ferredoxin] + S-adenosyl-L-homocysteine</text>
        <dbReference type="Rhea" id="RHEA:43332"/>
        <dbReference type="Rhea" id="RHEA-COMP:10000"/>
        <dbReference type="Rhea" id="RHEA-COMP:10001"/>
        <dbReference type="Rhea" id="RHEA-COMP:10162"/>
        <dbReference type="Rhea" id="RHEA-COMP:10485"/>
        <dbReference type="ChEBI" id="CHEBI:17319"/>
        <dbReference type="ChEBI" id="CHEBI:33737"/>
        <dbReference type="ChEBI" id="CHEBI:33738"/>
        <dbReference type="ChEBI" id="CHEBI:57844"/>
        <dbReference type="ChEBI" id="CHEBI:57856"/>
        <dbReference type="ChEBI" id="CHEBI:59789"/>
        <dbReference type="ChEBI" id="CHEBI:74411"/>
        <dbReference type="ChEBI" id="CHEBI:74497"/>
        <dbReference type="EC" id="2.1.1.192"/>
    </reaction>
</comment>
<dbReference type="Pfam" id="PF21016">
    <property type="entry name" value="RlmN_N"/>
    <property type="match status" value="1"/>
</dbReference>
<dbReference type="CDD" id="cd01335">
    <property type="entry name" value="Radical_SAM"/>
    <property type="match status" value="1"/>
</dbReference>
<reference evidence="16" key="2">
    <citation type="submission" date="2021-09" db="EMBL/GenBank/DDBJ databases">
        <authorList>
            <person name="Gilroy R."/>
        </authorList>
    </citation>
    <scope>NUCLEOTIDE SEQUENCE</scope>
    <source>
        <strain evidence="16">ChiGjej2B2-19336</strain>
    </source>
</reference>
<dbReference type="GO" id="GO:0070475">
    <property type="term" value="P:rRNA base methylation"/>
    <property type="evidence" value="ECO:0007669"/>
    <property type="project" value="UniProtKB-UniRule"/>
</dbReference>
<keyword evidence="10 14" id="KW-0479">Metal-binding</keyword>
<name>A0A921AT98_9BACT</name>
<keyword evidence="6 14" id="KW-0489">Methyltransferase</keyword>
<evidence type="ECO:0000256" key="10">
    <source>
        <dbReference type="ARBA" id="ARBA00022723"/>
    </source>
</evidence>
<dbReference type="PANTHER" id="PTHR30544:SF5">
    <property type="entry name" value="RADICAL SAM CORE DOMAIN-CONTAINING PROTEIN"/>
    <property type="match status" value="1"/>
</dbReference>
<dbReference type="InterPro" id="IPR004383">
    <property type="entry name" value="rRNA_lsu_MTrfase_RlmN/Cfr"/>
</dbReference>
<feature type="binding site" evidence="14">
    <location>
        <position position="308"/>
    </location>
    <ligand>
        <name>S-adenosyl-L-methionine</name>
        <dbReference type="ChEBI" id="CHEBI:59789"/>
    </ligand>
</feature>
<dbReference type="InterPro" id="IPR013785">
    <property type="entry name" value="Aldolase_TIM"/>
</dbReference>
<dbReference type="GO" id="GO:0019843">
    <property type="term" value="F:rRNA binding"/>
    <property type="evidence" value="ECO:0007669"/>
    <property type="project" value="UniProtKB-UniRule"/>
</dbReference>
<reference evidence="16" key="1">
    <citation type="journal article" date="2021" name="PeerJ">
        <title>Extensive microbial diversity within the chicken gut microbiome revealed by metagenomics and culture.</title>
        <authorList>
            <person name="Gilroy R."/>
            <person name="Ravi A."/>
            <person name="Getino M."/>
            <person name="Pursley I."/>
            <person name="Horton D.L."/>
            <person name="Alikhan N.F."/>
            <person name="Baker D."/>
            <person name="Gharbi K."/>
            <person name="Hall N."/>
            <person name="Watson M."/>
            <person name="Adriaenssens E.M."/>
            <person name="Foster-Nyarko E."/>
            <person name="Jarju S."/>
            <person name="Secka A."/>
            <person name="Antonio M."/>
            <person name="Oren A."/>
            <person name="Chaudhuri R.R."/>
            <person name="La Ragione R."/>
            <person name="Hildebrand F."/>
            <person name="Pallen M.J."/>
        </authorList>
    </citation>
    <scope>NUCLEOTIDE SEQUENCE</scope>
    <source>
        <strain evidence="16">ChiGjej2B2-19336</strain>
    </source>
</reference>
<evidence type="ECO:0000256" key="6">
    <source>
        <dbReference type="ARBA" id="ARBA00022603"/>
    </source>
</evidence>
<proteinExistence type="inferred from homology"/>
<keyword evidence="9 14" id="KW-0819">tRNA processing</keyword>
<feature type="active site" description="Proton acceptor" evidence="14">
    <location>
        <position position="96"/>
    </location>
</feature>
<dbReference type="GO" id="GO:0005737">
    <property type="term" value="C:cytoplasm"/>
    <property type="evidence" value="ECO:0007669"/>
    <property type="project" value="UniProtKB-SubCell"/>
</dbReference>
<feature type="domain" description="Radical SAM core" evidence="15">
    <location>
        <begin position="111"/>
        <end position="346"/>
    </location>
</feature>
<organism evidence="16 17">
    <name type="scientific">Mailhella massiliensis</name>
    <dbReference type="NCBI Taxonomy" id="1903261"/>
    <lineage>
        <taxon>Bacteria</taxon>
        <taxon>Pseudomonadati</taxon>
        <taxon>Thermodesulfobacteriota</taxon>
        <taxon>Desulfovibrionia</taxon>
        <taxon>Desulfovibrionales</taxon>
        <taxon>Desulfovibrionaceae</taxon>
        <taxon>Mailhella</taxon>
    </lineage>
</organism>
<dbReference type="GO" id="GO:0000049">
    <property type="term" value="F:tRNA binding"/>
    <property type="evidence" value="ECO:0007669"/>
    <property type="project" value="UniProtKB-UniRule"/>
</dbReference>
<evidence type="ECO:0000313" key="16">
    <source>
        <dbReference type="EMBL" id="HJD96057.1"/>
    </source>
</evidence>
<comment type="caution">
    <text evidence="14">Lacks conserved residue(s) required for the propagation of feature annotation.</text>
</comment>
<keyword evidence="7 14" id="KW-0808">Transferase</keyword>
<keyword evidence="13 14" id="KW-1015">Disulfide bond</keyword>
<dbReference type="InterPro" id="IPR048641">
    <property type="entry name" value="RlmN_N"/>
</dbReference>
<evidence type="ECO:0000256" key="2">
    <source>
        <dbReference type="ARBA" id="ARBA00007544"/>
    </source>
</evidence>
<evidence type="ECO:0000256" key="5">
    <source>
        <dbReference type="ARBA" id="ARBA00022552"/>
    </source>
</evidence>
<dbReference type="HAMAP" id="MF_01849">
    <property type="entry name" value="RNA_methyltr_RlmN"/>
    <property type="match status" value="1"/>
</dbReference>
<keyword evidence="11 14" id="KW-0408">Iron</keyword>
<comment type="miscellaneous">
    <text evidence="14">Reaction proceeds by a ping-pong mechanism involving intermediate methylation of a conserved cysteine residue.</text>
</comment>
<keyword evidence="8 14" id="KW-0949">S-adenosyl-L-methionine</keyword>
<dbReference type="PIRSF" id="PIRSF006004">
    <property type="entry name" value="CHP00048"/>
    <property type="match status" value="1"/>
</dbReference>
<accession>A0A921AT98</accession>
<sequence>MSTPIKVNLCDLPYPALERFVVEELGAKKFRAQQIWQWIWVKNAAGFDVMTDISQADREKLAGLAEIRWPAIADVRVSSDGTTKFLLELADGELVETVLIPSEAPKRPNDLSVRMTQCVSTQVGCAMACSFCSTGKLGFTRNMTMGEILGQIQVARAYVHDTQPERPIIRNIVYMGMGEPLLNLKNVMDSLRTLEHPRGLAFSPRRITVSTCGIEAGMREFGDSGLAFLAVSLHAPNQELREKLMPRASHWHLDDLVAALENYPLKTRERITLEYLVIAGVNDQAEHVRQLARICARLKAKLNLIPYNPTPGTSYQAPTPEELLRFEKALWAKDITAIVRKSKGQDIEAACGQLRAAHDAAKMQA</sequence>
<dbReference type="Proteomes" id="UP000698963">
    <property type="component" value="Unassembled WGS sequence"/>
</dbReference>
<evidence type="ECO:0000256" key="7">
    <source>
        <dbReference type="ARBA" id="ARBA00022679"/>
    </source>
</evidence>
<evidence type="ECO:0000256" key="4">
    <source>
        <dbReference type="ARBA" id="ARBA00022490"/>
    </source>
</evidence>
<dbReference type="SFLD" id="SFLDS00029">
    <property type="entry name" value="Radical_SAM"/>
    <property type="match status" value="1"/>
</dbReference>
<comment type="subcellular location">
    <subcellularLocation>
        <location evidence="1 14">Cytoplasm</location>
    </subcellularLocation>
</comment>
<keyword evidence="4 14" id="KW-0963">Cytoplasm</keyword>
<feature type="binding site" evidence="14">
    <location>
        <position position="129"/>
    </location>
    <ligand>
        <name>[4Fe-4S] cluster</name>
        <dbReference type="ChEBI" id="CHEBI:49883"/>
        <note>4Fe-4S-S-AdoMet</note>
    </ligand>
</feature>
<dbReference type="FunFam" id="3.20.20.70:FF:000014">
    <property type="entry name" value="Probable dual-specificity RNA methyltransferase RlmN"/>
    <property type="match status" value="1"/>
</dbReference>
<comment type="catalytic activity">
    <reaction evidence="14">
        <text>adenosine(2503) in 23S rRNA + 2 reduced [2Fe-2S]-[ferredoxin] + 2 S-adenosyl-L-methionine = 2-methyladenosine(2503) in 23S rRNA + 5'-deoxyadenosine + L-methionine + 2 oxidized [2Fe-2S]-[ferredoxin] + S-adenosyl-L-homocysteine</text>
        <dbReference type="Rhea" id="RHEA:42916"/>
        <dbReference type="Rhea" id="RHEA-COMP:10000"/>
        <dbReference type="Rhea" id="RHEA-COMP:10001"/>
        <dbReference type="Rhea" id="RHEA-COMP:10152"/>
        <dbReference type="Rhea" id="RHEA-COMP:10282"/>
        <dbReference type="ChEBI" id="CHEBI:17319"/>
        <dbReference type="ChEBI" id="CHEBI:33737"/>
        <dbReference type="ChEBI" id="CHEBI:33738"/>
        <dbReference type="ChEBI" id="CHEBI:57844"/>
        <dbReference type="ChEBI" id="CHEBI:57856"/>
        <dbReference type="ChEBI" id="CHEBI:59789"/>
        <dbReference type="ChEBI" id="CHEBI:74411"/>
        <dbReference type="ChEBI" id="CHEBI:74497"/>
        <dbReference type="EC" id="2.1.1.192"/>
    </reaction>
</comment>
<dbReference type="InterPro" id="IPR058240">
    <property type="entry name" value="rSAM_sf"/>
</dbReference>
<dbReference type="NCBIfam" id="TIGR00048">
    <property type="entry name" value="rRNA_mod_RlmN"/>
    <property type="match status" value="1"/>
</dbReference>
<dbReference type="GO" id="GO:0046872">
    <property type="term" value="F:metal ion binding"/>
    <property type="evidence" value="ECO:0007669"/>
    <property type="project" value="UniProtKB-KW"/>
</dbReference>
<comment type="cofactor">
    <cofactor evidence="14">
        <name>[4Fe-4S] cluster</name>
        <dbReference type="ChEBI" id="CHEBI:49883"/>
    </cofactor>
    <text evidence="14">Binds 1 [4Fe-4S] cluster. The cluster is coordinated with 3 cysteines and an exchangeable S-adenosyl-L-methionine.</text>
</comment>
<keyword evidence="12 14" id="KW-0411">Iron-sulfur</keyword>
<dbReference type="PROSITE" id="PS51918">
    <property type="entry name" value="RADICAL_SAM"/>
    <property type="match status" value="1"/>
</dbReference>
<dbReference type="InterPro" id="IPR006638">
    <property type="entry name" value="Elp3/MiaA/NifB-like_rSAM"/>
</dbReference>
<feature type="binding site" evidence="14">
    <location>
        <position position="210"/>
    </location>
    <ligand>
        <name>S-adenosyl-L-methionine</name>
        <dbReference type="ChEBI" id="CHEBI:59789"/>
    </ligand>
</feature>
<evidence type="ECO:0000256" key="11">
    <source>
        <dbReference type="ARBA" id="ARBA00023004"/>
    </source>
</evidence>
<evidence type="ECO:0000313" key="17">
    <source>
        <dbReference type="Proteomes" id="UP000698963"/>
    </source>
</evidence>
<dbReference type="SFLD" id="SFLDF00275">
    <property type="entry name" value="adenosine_C2_methyltransferase"/>
    <property type="match status" value="1"/>
</dbReference>
<feature type="active site" description="S-methylcysteine intermediate" evidence="14">
    <location>
        <position position="351"/>
    </location>
</feature>
<evidence type="ECO:0000256" key="1">
    <source>
        <dbReference type="ARBA" id="ARBA00004496"/>
    </source>
</evidence>
<dbReference type="PANTHER" id="PTHR30544">
    <property type="entry name" value="23S RRNA METHYLTRANSFERASE"/>
    <property type="match status" value="1"/>
</dbReference>
<dbReference type="InterPro" id="IPR027492">
    <property type="entry name" value="RNA_MTrfase_RlmN"/>
</dbReference>
<evidence type="ECO:0000256" key="9">
    <source>
        <dbReference type="ARBA" id="ARBA00022694"/>
    </source>
</evidence>
<evidence type="ECO:0000256" key="8">
    <source>
        <dbReference type="ARBA" id="ARBA00022691"/>
    </source>
</evidence>
<evidence type="ECO:0000256" key="13">
    <source>
        <dbReference type="ARBA" id="ARBA00023157"/>
    </source>
</evidence>
<feature type="binding site" evidence="14">
    <location>
        <position position="125"/>
    </location>
    <ligand>
        <name>[4Fe-4S] cluster</name>
        <dbReference type="ChEBI" id="CHEBI:49883"/>
        <note>4Fe-4S-S-AdoMet</note>
    </ligand>
</feature>
<dbReference type="Gene3D" id="3.20.20.70">
    <property type="entry name" value="Aldolase class I"/>
    <property type="match status" value="1"/>
</dbReference>
<evidence type="ECO:0000256" key="14">
    <source>
        <dbReference type="HAMAP-Rule" id="MF_01849"/>
    </source>
</evidence>
<dbReference type="SFLD" id="SFLDG01062">
    <property type="entry name" value="methyltransferase_(Class_A)"/>
    <property type="match status" value="1"/>
</dbReference>
<dbReference type="InterPro" id="IPR007197">
    <property type="entry name" value="rSAM"/>
</dbReference>
<comment type="caution">
    <text evidence="16">The sequence shown here is derived from an EMBL/GenBank/DDBJ whole genome shotgun (WGS) entry which is preliminary data.</text>
</comment>
<dbReference type="GO" id="GO:0002935">
    <property type="term" value="F:tRNA (adenine(37)-C2)-methyltransferase activity"/>
    <property type="evidence" value="ECO:0007669"/>
    <property type="project" value="UniProtKB-UniRule"/>
</dbReference>
<comment type="similarity">
    <text evidence="2 14">Belongs to the radical SAM superfamily. RlmN family.</text>
</comment>
<dbReference type="AlphaFoldDB" id="A0A921AT98"/>
<dbReference type="EC" id="2.1.1.192" evidence="14"/>
<protein>
    <recommendedName>
        <fullName evidence="14">Probable dual-specificity RNA methyltransferase RlmN</fullName>
        <ecNumber evidence="14">2.1.1.192</ecNumber>
    </recommendedName>
    <alternativeName>
        <fullName evidence="14">23S rRNA (adenine(2503)-C(2))-methyltransferase</fullName>
    </alternativeName>
    <alternativeName>
        <fullName evidence="14">23S rRNA m2A2503 methyltransferase</fullName>
    </alternativeName>
    <alternativeName>
        <fullName evidence="14">Ribosomal RNA large subunit methyltransferase N</fullName>
    </alternativeName>
    <alternativeName>
        <fullName evidence="14">tRNA (adenine(37)-C(2))-methyltransferase</fullName>
    </alternativeName>
    <alternativeName>
        <fullName evidence="14">tRNA m2A37 methyltransferase</fullName>
    </alternativeName>
</protein>
<feature type="binding site" evidence="14">
    <location>
        <begin position="232"/>
        <end position="234"/>
    </location>
    <ligand>
        <name>S-adenosyl-L-methionine</name>
        <dbReference type="ChEBI" id="CHEBI:59789"/>
    </ligand>
</feature>
<evidence type="ECO:0000256" key="3">
    <source>
        <dbReference type="ARBA" id="ARBA00022485"/>
    </source>
</evidence>
<dbReference type="GO" id="GO:0070040">
    <property type="term" value="F:rRNA (adenine(2503)-C2-)-methyltransferase activity"/>
    <property type="evidence" value="ECO:0007669"/>
    <property type="project" value="UniProtKB-UniRule"/>
</dbReference>
<dbReference type="Pfam" id="PF04055">
    <property type="entry name" value="Radical_SAM"/>
    <property type="match status" value="1"/>
</dbReference>
<gene>
    <name evidence="14 16" type="primary">rlmN</name>
    <name evidence="16" type="ORF">K8W16_00190</name>
</gene>